<accession>A0A8D2AMP2</accession>
<evidence type="ECO:0000313" key="5">
    <source>
        <dbReference type="Ensembl" id="ENSSVLP00005000432.1"/>
    </source>
</evidence>
<dbReference type="Proteomes" id="UP000694564">
    <property type="component" value="Chromosome 4"/>
</dbReference>
<dbReference type="Gene3D" id="2.130.10.10">
    <property type="entry name" value="YVTN repeat-like/Quinoprotein amine dehydrogenase"/>
    <property type="match status" value="1"/>
</dbReference>
<reference evidence="5" key="2">
    <citation type="submission" date="2025-09" db="UniProtKB">
        <authorList>
            <consortium name="Ensembl"/>
        </authorList>
    </citation>
    <scope>IDENTIFICATION</scope>
</reference>
<dbReference type="Pfam" id="PF00400">
    <property type="entry name" value="WD40"/>
    <property type="match status" value="1"/>
</dbReference>
<dbReference type="PROSITE" id="PS00678">
    <property type="entry name" value="WD_REPEATS_1"/>
    <property type="match status" value="1"/>
</dbReference>
<evidence type="ECO:0000313" key="6">
    <source>
        <dbReference type="Proteomes" id="UP000694564"/>
    </source>
</evidence>
<dbReference type="InterPro" id="IPR015943">
    <property type="entry name" value="WD40/YVTN_repeat-like_dom_sf"/>
</dbReference>
<proteinExistence type="predicted"/>
<feature type="repeat" description="WD" evidence="4">
    <location>
        <begin position="21"/>
        <end position="63"/>
    </location>
</feature>
<keyword evidence="2" id="KW-0677">Repeat</keyword>
<dbReference type="GeneTree" id="ENSGT00890000139406"/>
<keyword evidence="6" id="KW-1185">Reference proteome</keyword>
<dbReference type="SUPFAM" id="SSF50978">
    <property type="entry name" value="WD40 repeat-like"/>
    <property type="match status" value="1"/>
</dbReference>
<keyword evidence="3" id="KW-0833">Ubl conjugation pathway</keyword>
<name>A0A8D2AMP2_SCIVU</name>
<evidence type="ECO:0000256" key="2">
    <source>
        <dbReference type="ARBA" id="ARBA00022737"/>
    </source>
</evidence>
<dbReference type="PANTHER" id="PTHR15622:SF1">
    <property type="entry name" value="WD REPEAT AND SOCS BOX-CONTAINING PROTEIN 2"/>
    <property type="match status" value="1"/>
</dbReference>
<dbReference type="Ensembl" id="ENSSVLT00005000494.1">
    <property type="protein sequence ID" value="ENSSVLP00005000432.1"/>
    <property type="gene ID" value="ENSSVLG00005000420.1"/>
</dbReference>
<dbReference type="PROSITE" id="PS50082">
    <property type="entry name" value="WD_REPEATS_2"/>
    <property type="match status" value="1"/>
</dbReference>
<evidence type="ECO:0000256" key="4">
    <source>
        <dbReference type="PROSITE-ProRule" id="PRU00221"/>
    </source>
</evidence>
<reference evidence="5" key="1">
    <citation type="submission" date="2025-08" db="UniProtKB">
        <authorList>
            <consortium name="Ensembl"/>
        </authorList>
    </citation>
    <scope>IDENTIFICATION</scope>
</reference>
<dbReference type="PANTHER" id="PTHR15622">
    <property type="entry name" value="WD40 REPEAT PROTEIN"/>
    <property type="match status" value="1"/>
</dbReference>
<evidence type="ECO:0000256" key="1">
    <source>
        <dbReference type="ARBA" id="ARBA00022574"/>
    </source>
</evidence>
<dbReference type="InterPro" id="IPR051983">
    <property type="entry name" value="WSB_SOCS-box_domain"/>
</dbReference>
<dbReference type="PROSITE" id="PS50294">
    <property type="entry name" value="WD_REPEATS_REGION"/>
    <property type="match status" value="1"/>
</dbReference>
<dbReference type="SMART" id="SM00320">
    <property type="entry name" value="WD40"/>
    <property type="match status" value="2"/>
</dbReference>
<sequence length="163" mass="17859">MLSCPPCPHDSQPTGLLLLNLSGHQEVVRDLSFTPSGSLILVSASRDKTLRIWDLNKHDEQIQVLSGHLRWVYCCSISPTAVGCALSRAAILVPSAVVAWFDVPSCCAQSCFDVGKYVPQLPLTSGTGHAAFGVWCSPVTGGSEPVLLTDNRHYYWLFFLFFF</sequence>
<keyword evidence="1 4" id="KW-0853">WD repeat</keyword>
<dbReference type="InterPro" id="IPR001680">
    <property type="entry name" value="WD40_rpt"/>
</dbReference>
<dbReference type="OrthoDB" id="538223at2759"/>
<evidence type="ECO:0000256" key="3">
    <source>
        <dbReference type="ARBA" id="ARBA00022786"/>
    </source>
</evidence>
<dbReference type="GO" id="GO:0000209">
    <property type="term" value="P:protein polyubiquitination"/>
    <property type="evidence" value="ECO:0007669"/>
    <property type="project" value="TreeGrafter"/>
</dbReference>
<dbReference type="AlphaFoldDB" id="A0A8D2AMP2"/>
<dbReference type="InterPro" id="IPR036322">
    <property type="entry name" value="WD40_repeat_dom_sf"/>
</dbReference>
<organism evidence="5 6">
    <name type="scientific">Sciurus vulgaris</name>
    <name type="common">Eurasian red squirrel</name>
    <dbReference type="NCBI Taxonomy" id="55149"/>
    <lineage>
        <taxon>Eukaryota</taxon>
        <taxon>Metazoa</taxon>
        <taxon>Chordata</taxon>
        <taxon>Craniata</taxon>
        <taxon>Vertebrata</taxon>
        <taxon>Euteleostomi</taxon>
        <taxon>Mammalia</taxon>
        <taxon>Eutheria</taxon>
        <taxon>Euarchontoglires</taxon>
        <taxon>Glires</taxon>
        <taxon>Rodentia</taxon>
        <taxon>Sciuromorpha</taxon>
        <taxon>Sciuridae</taxon>
        <taxon>Sciurinae</taxon>
        <taxon>Sciurini</taxon>
        <taxon>Sciurus</taxon>
    </lineage>
</organism>
<protein>
    <submittedName>
        <fullName evidence="5">Uncharacterized protein</fullName>
    </submittedName>
</protein>
<dbReference type="InterPro" id="IPR019775">
    <property type="entry name" value="WD40_repeat_CS"/>
</dbReference>